<dbReference type="InterPro" id="IPR006001">
    <property type="entry name" value="Therm_gnt_kin"/>
</dbReference>
<evidence type="ECO:0000256" key="10">
    <source>
        <dbReference type="RuleBase" id="RU363066"/>
    </source>
</evidence>
<dbReference type="Gene3D" id="3.40.50.300">
    <property type="entry name" value="P-loop containing nucleotide triphosphate hydrolases"/>
    <property type="match status" value="1"/>
</dbReference>
<dbReference type="GO" id="GO:0005524">
    <property type="term" value="F:ATP binding"/>
    <property type="evidence" value="ECO:0007669"/>
    <property type="project" value="UniProtKB-KW"/>
</dbReference>
<name>A0A1H6BYL2_9BACT</name>
<dbReference type="GO" id="GO:0046316">
    <property type="term" value="F:gluconokinase activity"/>
    <property type="evidence" value="ECO:0007669"/>
    <property type="project" value="UniProtKB-EC"/>
</dbReference>
<dbReference type="InterPro" id="IPR031322">
    <property type="entry name" value="Shikimate/glucono_kinase"/>
</dbReference>
<dbReference type="SUPFAM" id="SSF52540">
    <property type="entry name" value="P-loop containing nucleoside triphosphate hydrolases"/>
    <property type="match status" value="1"/>
</dbReference>
<evidence type="ECO:0000256" key="4">
    <source>
        <dbReference type="ARBA" id="ARBA00022679"/>
    </source>
</evidence>
<comment type="pathway">
    <text evidence="1">Carbohydrate acid metabolism.</text>
</comment>
<keyword evidence="7 10" id="KW-0067">ATP-binding</keyword>
<sequence>MIVILMGVTGSGKSTIGTLIAERLGTVFADADDYHPKANKDKMAAGHPLNDDDRQPWLEELNRVMRGWQESGKGGVLACSALKEKYRVTLAAGLPEGQLHFVWLDGAKELIADRLAQRKHEYMNPNLLASQIATLEPPADALHVINDRAPEVVADEILSKLGAEGTSAAKAATSS</sequence>
<organism evidence="11 12">
    <name type="scientific">Bryocella elongata</name>
    <dbReference type="NCBI Taxonomy" id="863522"/>
    <lineage>
        <taxon>Bacteria</taxon>
        <taxon>Pseudomonadati</taxon>
        <taxon>Acidobacteriota</taxon>
        <taxon>Terriglobia</taxon>
        <taxon>Terriglobales</taxon>
        <taxon>Acidobacteriaceae</taxon>
        <taxon>Bryocella</taxon>
    </lineage>
</organism>
<evidence type="ECO:0000256" key="8">
    <source>
        <dbReference type="ARBA" id="ARBA00023064"/>
    </source>
</evidence>
<dbReference type="Pfam" id="PF01202">
    <property type="entry name" value="SKI"/>
    <property type="match status" value="1"/>
</dbReference>
<keyword evidence="8" id="KW-0311">Gluconate utilization</keyword>
<evidence type="ECO:0000256" key="7">
    <source>
        <dbReference type="ARBA" id="ARBA00022840"/>
    </source>
</evidence>
<dbReference type="GO" id="GO:0005737">
    <property type="term" value="C:cytoplasm"/>
    <property type="evidence" value="ECO:0007669"/>
    <property type="project" value="TreeGrafter"/>
</dbReference>
<dbReference type="InterPro" id="IPR027417">
    <property type="entry name" value="P-loop_NTPase"/>
</dbReference>
<evidence type="ECO:0000256" key="5">
    <source>
        <dbReference type="ARBA" id="ARBA00022741"/>
    </source>
</evidence>
<dbReference type="PANTHER" id="PTHR43442">
    <property type="entry name" value="GLUCONOKINASE-RELATED"/>
    <property type="match status" value="1"/>
</dbReference>
<dbReference type="RefSeq" id="WP_103934922.1">
    <property type="nucleotide sequence ID" value="NZ_FNVA01000008.1"/>
</dbReference>
<dbReference type="GO" id="GO:0019521">
    <property type="term" value="P:D-gluconate metabolic process"/>
    <property type="evidence" value="ECO:0007669"/>
    <property type="project" value="UniProtKB-KW"/>
</dbReference>
<keyword evidence="5 10" id="KW-0547">Nucleotide-binding</keyword>
<evidence type="ECO:0000256" key="3">
    <source>
        <dbReference type="ARBA" id="ARBA00012054"/>
    </source>
</evidence>
<protein>
    <recommendedName>
        <fullName evidence="3 10">Gluconokinase</fullName>
        <ecNumber evidence="3 10">2.7.1.12</ecNumber>
    </recommendedName>
</protein>
<gene>
    <name evidence="11" type="ORF">SAMN05421819_4070</name>
</gene>
<dbReference type="NCBIfam" id="TIGR01313">
    <property type="entry name" value="therm_gnt_kin"/>
    <property type="match status" value="1"/>
</dbReference>
<dbReference type="AlphaFoldDB" id="A0A1H6BYL2"/>
<dbReference type="EMBL" id="FNVA01000008">
    <property type="protein sequence ID" value="SEG65804.1"/>
    <property type="molecule type" value="Genomic_DNA"/>
</dbReference>
<keyword evidence="12" id="KW-1185">Reference proteome</keyword>
<comment type="similarity">
    <text evidence="2 10">Belongs to the gluconokinase GntK/GntV family.</text>
</comment>
<dbReference type="OrthoDB" id="9800332at2"/>
<dbReference type="Proteomes" id="UP000236728">
    <property type="component" value="Unassembled WGS sequence"/>
</dbReference>
<evidence type="ECO:0000256" key="2">
    <source>
        <dbReference type="ARBA" id="ARBA00008420"/>
    </source>
</evidence>
<keyword evidence="6 10" id="KW-0418">Kinase</keyword>
<dbReference type="EC" id="2.7.1.12" evidence="3 10"/>
<evidence type="ECO:0000256" key="6">
    <source>
        <dbReference type="ARBA" id="ARBA00022777"/>
    </source>
</evidence>
<proteinExistence type="inferred from homology"/>
<dbReference type="PANTHER" id="PTHR43442:SF3">
    <property type="entry name" value="GLUCONOKINASE-RELATED"/>
    <property type="match status" value="1"/>
</dbReference>
<evidence type="ECO:0000313" key="11">
    <source>
        <dbReference type="EMBL" id="SEG65804.1"/>
    </source>
</evidence>
<evidence type="ECO:0000313" key="12">
    <source>
        <dbReference type="Proteomes" id="UP000236728"/>
    </source>
</evidence>
<comment type="catalytic activity">
    <reaction evidence="9 10">
        <text>D-gluconate + ATP = 6-phospho-D-gluconate + ADP + H(+)</text>
        <dbReference type="Rhea" id="RHEA:19433"/>
        <dbReference type="ChEBI" id="CHEBI:15378"/>
        <dbReference type="ChEBI" id="CHEBI:18391"/>
        <dbReference type="ChEBI" id="CHEBI:30616"/>
        <dbReference type="ChEBI" id="CHEBI:58759"/>
        <dbReference type="ChEBI" id="CHEBI:456216"/>
        <dbReference type="EC" id="2.7.1.12"/>
    </reaction>
</comment>
<evidence type="ECO:0000256" key="1">
    <source>
        <dbReference type="ARBA" id="ARBA00004761"/>
    </source>
</evidence>
<keyword evidence="4 10" id="KW-0808">Transferase</keyword>
<dbReference type="CDD" id="cd02021">
    <property type="entry name" value="GntK"/>
    <property type="match status" value="1"/>
</dbReference>
<evidence type="ECO:0000256" key="9">
    <source>
        <dbReference type="ARBA" id="ARBA00048090"/>
    </source>
</evidence>
<reference evidence="11 12" key="1">
    <citation type="submission" date="2016-10" db="EMBL/GenBank/DDBJ databases">
        <authorList>
            <person name="de Groot N.N."/>
        </authorList>
    </citation>
    <scope>NUCLEOTIDE SEQUENCE [LARGE SCALE GENOMIC DNA]</scope>
    <source>
        <strain evidence="11 12">DSM 22489</strain>
    </source>
</reference>
<accession>A0A1H6BYL2</accession>
<dbReference type="FunFam" id="3.40.50.300:FF:000522">
    <property type="entry name" value="Gluconokinase"/>
    <property type="match status" value="1"/>
</dbReference>